<dbReference type="Proteomes" id="UP000178943">
    <property type="component" value="Unassembled WGS sequence"/>
</dbReference>
<proteinExistence type="predicted"/>
<evidence type="ECO:0000313" key="3">
    <source>
        <dbReference type="Proteomes" id="UP000178943"/>
    </source>
</evidence>
<gene>
    <name evidence="2" type="ORF">A2Y62_03725</name>
</gene>
<dbReference type="STRING" id="1817863.A2Y62_03725"/>
<dbReference type="InterPro" id="IPR048752">
    <property type="entry name" value="CCC_C_2nd_subdom"/>
</dbReference>
<organism evidence="2 3">
    <name type="scientific">Candidatus Fischerbacteria bacterium RBG_13_37_8</name>
    <dbReference type="NCBI Taxonomy" id="1817863"/>
    <lineage>
        <taxon>Bacteria</taxon>
        <taxon>Candidatus Fischeribacteriota</taxon>
    </lineage>
</organism>
<dbReference type="AlphaFoldDB" id="A0A1F5V863"/>
<sequence>MQQNGDLMILLAYLLTRNAEWRNAKITILSMASSEEMKKNTETYLNKLIPEIRIDAVTKVIMEEKGKTFQEIVHRESAQADVVIFGLATPVVGKEEEYAKRLEQLAGDFLTVFFVKNSSLFMGELLIPKSMTEYQEE</sequence>
<reference evidence="2 3" key="1">
    <citation type="journal article" date="2016" name="Nat. Commun.">
        <title>Thousands of microbial genomes shed light on interconnected biogeochemical processes in an aquifer system.</title>
        <authorList>
            <person name="Anantharaman K."/>
            <person name="Brown C.T."/>
            <person name="Hug L.A."/>
            <person name="Sharon I."/>
            <person name="Castelle C.J."/>
            <person name="Probst A.J."/>
            <person name="Thomas B.C."/>
            <person name="Singh A."/>
            <person name="Wilkins M.J."/>
            <person name="Karaoz U."/>
            <person name="Brodie E.L."/>
            <person name="Williams K.H."/>
            <person name="Hubbard S.S."/>
            <person name="Banfield J.F."/>
        </authorList>
    </citation>
    <scope>NUCLEOTIDE SEQUENCE [LARGE SCALE GENOMIC DNA]</scope>
</reference>
<dbReference type="Pfam" id="PF21554">
    <property type="entry name" value="CCC_C_2nd_pro"/>
    <property type="match status" value="1"/>
</dbReference>
<feature type="domain" description="Prokaryotic cation-chloride cotransporter second C-terminal subdomain" evidence="1">
    <location>
        <begin position="4"/>
        <end position="90"/>
    </location>
</feature>
<protein>
    <recommendedName>
        <fullName evidence="1">Prokaryotic cation-chloride cotransporter second C-terminal subdomain domain-containing protein</fullName>
    </recommendedName>
</protein>
<accession>A0A1F5V863</accession>
<comment type="caution">
    <text evidence="2">The sequence shown here is derived from an EMBL/GenBank/DDBJ whole genome shotgun (WGS) entry which is preliminary data.</text>
</comment>
<dbReference type="EMBL" id="MFGW01000210">
    <property type="protein sequence ID" value="OGF59560.1"/>
    <property type="molecule type" value="Genomic_DNA"/>
</dbReference>
<evidence type="ECO:0000313" key="2">
    <source>
        <dbReference type="EMBL" id="OGF59560.1"/>
    </source>
</evidence>
<name>A0A1F5V863_9BACT</name>
<evidence type="ECO:0000259" key="1">
    <source>
        <dbReference type="Pfam" id="PF21554"/>
    </source>
</evidence>